<reference evidence="2" key="1">
    <citation type="journal article" date="2014" name="Nat. Genet.">
        <title>Genome of the human hookworm Necator americanus.</title>
        <authorList>
            <person name="Tang Y.T."/>
            <person name="Gao X."/>
            <person name="Rosa B.A."/>
            <person name="Abubucker S."/>
            <person name="Hallsworth-Pepin K."/>
            <person name="Martin J."/>
            <person name="Tyagi R."/>
            <person name="Heizer E."/>
            <person name="Zhang X."/>
            <person name="Bhonagiri-Palsikar V."/>
            <person name="Minx P."/>
            <person name="Warren W.C."/>
            <person name="Wang Q."/>
            <person name="Zhan B."/>
            <person name="Hotez P.J."/>
            <person name="Sternberg P.W."/>
            <person name="Dougall A."/>
            <person name="Gaze S.T."/>
            <person name="Mulvenna J."/>
            <person name="Sotillo J."/>
            <person name="Ranganathan S."/>
            <person name="Rabelo E.M."/>
            <person name="Wilson R.K."/>
            <person name="Felgner P.L."/>
            <person name="Bethony J."/>
            <person name="Hawdon J.M."/>
            <person name="Gasser R.B."/>
            <person name="Loukas A."/>
            <person name="Mitreva M."/>
        </authorList>
    </citation>
    <scope>NUCLEOTIDE SEQUENCE [LARGE SCALE GENOMIC DNA]</scope>
</reference>
<dbReference type="EMBL" id="KI657455">
    <property type="protein sequence ID" value="ETN87155.1"/>
    <property type="molecule type" value="Genomic_DNA"/>
</dbReference>
<organism evidence="1 2">
    <name type="scientific">Necator americanus</name>
    <name type="common">Human hookworm</name>
    <dbReference type="NCBI Taxonomy" id="51031"/>
    <lineage>
        <taxon>Eukaryota</taxon>
        <taxon>Metazoa</taxon>
        <taxon>Ecdysozoa</taxon>
        <taxon>Nematoda</taxon>
        <taxon>Chromadorea</taxon>
        <taxon>Rhabditida</taxon>
        <taxon>Rhabditina</taxon>
        <taxon>Rhabditomorpha</taxon>
        <taxon>Strongyloidea</taxon>
        <taxon>Ancylostomatidae</taxon>
        <taxon>Bunostominae</taxon>
        <taxon>Necator</taxon>
    </lineage>
</organism>
<keyword evidence="2" id="KW-1185">Reference proteome</keyword>
<evidence type="ECO:0000313" key="2">
    <source>
        <dbReference type="Proteomes" id="UP000053676"/>
    </source>
</evidence>
<dbReference type="AlphaFoldDB" id="W2TYK5"/>
<dbReference type="KEGG" id="nai:NECAME_00014"/>
<evidence type="ECO:0000313" key="1">
    <source>
        <dbReference type="EMBL" id="ETN87155.1"/>
    </source>
</evidence>
<name>W2TYK5_NECAM</name>
<accession>W2TYK5</accession>
<proteinExistence type="predicted"/>
<protein>
    <submittedName>
        <fullName evidence="1">Uncharacterized protein</fullName>
    </submittedName>
</protein>
<gene>
    <name evidence="1" type="ORF">NECAME_00014</name>
</gene>
<sequence>MHCRVEILTSNDFYAKHYLDRLNGTNETPMMSGNNNGFCVEFQCTLNPLLTTRMFATTLLCQRTS</sequence>
<dbReference type="Proteomes" id="UP000053676">
    <property type="component" value="Unassembled WGS sequence"/>
</dbReference>